<dbReference type="RefSeq" id="XP_044553684.1">
    <property type="nucleotide sequence ID" value="XM_044689133.1"/>
</dbReference>
<feature type="region of interest" description="Disordered" evidence="2">
    <location>
        <begin position="378"/>
        <end position="446"/>
    </location>
</feature>
<dbReference type="AlphaFoldDB" id="A0AA88GVK5"/>
<comment type="similarity">
    <text evidence="1">Belongs to the IWR1/SLC7A6OS family.</text>
</comment>
<evidence type="ECO:0000313" key="5">
    <source>
        <dbReference type="Proteomes" id="UP000816034"/>
    </source>
</evidence>
<protein>
    <recommendedName>
        <fullName evidence="3">Transcription factor Iwr1 domain-containing protein</fullName>
    </recommendedName>
</protein>
<feature type="region of interest" description="Disordered" evidence="2">
    <location>
        <begin position="1"/>
        <end position="75"/>
    </location>
</feature>
<feature type="compositionally biased region" description="Acidic residues" evidence="2">
    <location>
        <begin position="403"/>
        <end position="421"/>
    </location>
</feature>
<feature type="compositionally biased region" description="Acidic residues" evidence="2">
    <location>
        <begin position="378"/>
        <end position="392"/>
    </location>
</feature>
<feature type="compositionally biased region" description="Low complexity" evidence="2">
    <location>
        <begin position="393"/>
        <end position="402"/>
    </location>
</feature>
<dbReference type="GeneID" id="68105728"/>
<evidence type="ECO:0000256" key="1">
    <source>
        <dbReference type="ARBA" id="ARBA00010218"/>
    </source>
</evidence>
<name>A0AA88GVK5_NAELO</name>
<feature type="domain" description="Transcription factor Iwr1" evidence="3">
    <location>
        <begin position="335"/>
        <end position="407"/>
    </location>
</feature>
<gene>
    <name evidence="4" type="ORF">C9374_013275</name>
</gene>
<feature type="compositionally biased region" description="Acidic residues" evidence="2">
    <location>
        <begin position="428"/>
        <end position="446"/>
    </location>
</feature>
<evidence type="ECO:0000313" key="4">
    <source>
        <dbReference type="EMBL" id="KAG2391790.1"/>
    </source>
</evidence>
<dbReference type="EMBL" id="PYSW02000006">
    <property type="protein sequence ID" value="KAG2391790.1"/>
    <property type="molecule type" value="Genomic_DNA"/>
</dbReference>
<comment type="caution">
    <text evidence="4">The sequence shown here is derived from an EMBL/GenBank/DDBJ whole genome shotgun (WGS) entry which is preliminary data.</text>
</comment>
<feature type="compositionally biased region" description="Low complexity" evidence="2">
    <location>
        <begin position="23"/>
        <end position="32"/>
    </location>
</feature>
<reference evidence="4 5" key="1">
    <citation type="journal article" date="2018" name="BMC Genomics">
        <title>The genome of Naegleria lovaniensis, the basis for a comparative approach to unravel pathogenicity factors of the human pathogenic amoeba N. fowleri.</title>
        <authorList>
            <person name="Liechti N."/>
            <person name="Schurch N."/>
            <person name="Bruggmann R."/>
            <person name="Wittwer M."/>
        </authorList>
    </citation>
    <scope>NUCLEOTIDE SEQUENCE [LARGE SCALE GENOMIC DNA]</scope>
    <source>
        <strain evidence="4 5">ATCC 30569</strain>
    </source>
</reference>
<accession>A0AA88GVK5</accession>
<keyword evidence="5" id="KW-1185">Reference proteome</keyword>
<dbReference type="Pfam" id="PF08574">
    <property type="entry name" value="Iwr1"/>
    <property type="match status" value="1"/>
</dbReference>
<feature type="compositionally biased region" description="Polar residues" evidence="2">
    <location>
        <begin position="142"/>
        <end position="151"/>
    </location>
</feature>
<evidence type="ECO:0000256" key="2">
    <source>
        <dbReference type="SAM" id="MobiDB-lite"/>
    </source>
</evidence>
<sequence>MLQTSESFGKDQDTKTMSEVNGQSSSEQQQQQPKFEEKAQALNHLFDTLDSKLRTGSSSNHFNTSSTSNSTIKMPPGLTLDDMSFWLKYRQEIDYSKPTPFACPPIASYQYTSSESSSTTLEQDHPKRIKAKSAQKRKQQQEPLQPSTTTVLPEHNDGLSKVFCIKRKRNEEPIETFYIPSIQQTKKTKISDLEKHLANTNLSGESSKKKKDHDFSISPNVSLFKFTLLKDESNQKKKQETHSASLKQIATIDSKSKTTDRLKSHQESLKQKRLLRINEKRREGDKEIVEFGFVQAKEKKTTEELLSPYESLLKQAYGNDSLEELRKLEQAEDDDFEIDYYTVETTNDMQDDDEQPHANAVLRFESFDDQLWLENTLDDGLFDNDDEYDSEDSNASGNPNNDYPDEEEDDDDDEYYDEDDYGGNQYYDDGEQYYDDEQDDDDGDYY</sequence>
<feature type="compositionally biased region" description="Basic residues" evidence="2">
    <location>
        <begin position="127"/>
        <end position="138"/>
    </location>
</feature>
<dbReference type="InterPro" id="IPR013883">
    <property type="entry name" value="TF_Iwr1_dom"/>
</dbReference>
<proteinExistence type="inferred from homology"/>
<feature type="region of interest" description="Disordered" evidence="2">
    <location>
        <begin position="114"/>
        <end position="153"/>
    </location>
</feature>
<dbReference type="Proteomes" id="UP000816034">
    <property type="component" value="Unassembled WGS sequence"/>
</dbReference>
<evidence type="ECO:0000259" key="3">
    <source>
        <dbReference type="Pfam" id="PF08574"/>
    </source>
</evidence>
<organism evidence="4 5">
    <name type="scientific">Naegleria lovaniensis</name>
    <name type="common">Amoeba</name>
    <dbReference type="NCBI Taxonomy" id="51637"/>
    <lineage>
        <taxon>Eukaryota</taxon>
        <taxon>Discoba</taxon>
        <taxon>Heterolobosea</taxon>
        <taxon>Tetramitia</taxon>
        <taxon>Eutetramitia</taxon>
        <taxon>Vahlkampfiidae</taxon>
        <taxon>Naegleria</taxon>
    </lineage>
</organism>
<feature type="compositionally biased region" description="Low complexity" evidence="2">
    <location>
        <begin position="57"/>
        <end position="71"/>
    </location>
</feature>